<dbReference type="GO" id="GO:0008168">
    <property type="term" value="F:methyltransferase activity"/>
    <property type="evidence" value="ECO:0007669"/>
    <property type="project" value="InterPro"/>
</dbReference>
<dbReference type="GO" id="GO:0003676">
    <property type="term" value="F:nucleic acid binding"/>
    <property type="evidence" value="ECO:0007669"/>
    <property type="project" value="InterPro"/>
</dbReference>
<protein>
    <recommendedName>
        <fullName evidence="2">Type II methyltransferase M.TaqI-like domain-containing protein</fullName>
    </recommendedName>
</protein>
<dbReference type="InterPro" id="IPR002052">
    <property type="entry name" value="DNA_methylase_N6_adenine_CS"/>
</dbReference>
<organism evidence="3 4">
    <name type="scientific">Halorubrum ezzemoulense</name>
    <name type="common">Halorubrum chaoviator</name>
    <dbReference type="NCBI Taxonomy" id="337243"/>
    <lineage>
        <taxon>Archaea</taxon>
        <taxon>Methanobacteriati</taxon>
        <taxon>Methanobacteriota</taxon>
        <taxon>Stenosarchaea group</taxon>
        <taxon>Halobacteria</taxon>
        <taxon>Halobacteriales</taxon>
        <taxon>Haloferacaceae</taxon>
        <taxon>Halorubrum</taxon>
    </lineage>
</organism>
<feature type="non-terminal residue" evidence="3">
    <location>
        <position position="1"/>
    </location>
</feature>
<evidence type="ECO:0000313" key="4">
    <source>
        <dbReference type="Proteomes" id="UP000216758"/>
    </source>
</evidence>
<name>A0A256JTI6_HALEZ</name>
<dbReference type="OrthoDB" id="45790at2157"/>
<feature type="non-terminal residue" evidence="3">
    <location>
        <position position="94"/>
    </location>
</feature>
<feature type="region of interest" description="Disordered" evidence="1">
    <location>
        <begin position="1"/>
        <end position="22"/>
    </location>
</feature>
<sequence>DDVIKPVKRHRQAESSAEAANARKIAESRIQEHGEKLDDKILAQFQEAGVDDITIDEVREYSPFHWVLEFASVYADGGFDVLIGNPPWDQLRAH</sequence>
<evidence type="ECO:0000313" key="3">
    <source>
        <dbReference type="EMBL" id="OYR72209.1"/>
    </source>
</evidence>
<dbReference type="EMBL" id="NHPB01000021">
    <property type="protein sequence ID" value="OYR72209.1"/>
    <property type="molecule type" value="Genomic_DNA"/>
</dbReference>
<dbReference type="InterPro" id="IPR011639">
    <property type="entry name" value="MethylTrfase_TaqI-like_dom"/>
</dbReference>
<dbReference type="GO" id="GO:0006304">
    <property type="term" value="P:DNA modification"/>
    <property type="evidence" value="ECO:0007669"/>
    <property type="project" value="InterPro"/>
</dbReference>
<dbReference type="Proteomes" id="UP000216758">
    <property type="component" value="Unassembled WGS sequence"/>
</dbReference>
<dbReference type="GO" id="GO:0032259">
    <property type="term" value="P:methylation"/>
    <property type="evidence" value="ECO:0007669"/>
    <property type="project" value="InterPro"/>
</dbReference>
<dbReference type="Pfam" id="PF07669">
    <property type="entry name" value="Eco57I"/>
    <property type="match status" value="1"/>
</dbReference>
<feature type="compositionally biased region" description="Basic residues" evidence="1">
    <location>
        <begin position="1"/>
        <end position="11"/>
    </location>
</feature>
<dbReference type="RefSeq" id="WP_218827461.1">
    <property type="nucleotide sequence ID" value="NZ_NHPB01000021.1"/>
</dbReference>
<gene>
    <name evidence="3" type="ORF">DJ78_03710</name>
</gene>
<evidence type="ECO:0000259" key="2">
    <source>
        <dbReference type="Pfam" id="PF07669"/>
    </source>
</evidence>
<evidence type="ECO:0000256" key="1">
    <source>
        <dbReference type="SAM" id="MobiDB-lite"/>
    </source>
</evidence>
<accession>A0A256JTI6</accession>
<dbReference type="AlphaFoldDB" id="A0A256JTI6"/>
<dbReference type="PROSITE" id="PS00092">
    <property type="entry name" value="N6_MTASE"/>
    <property type="match status" value="1"/>
</dbReference>
<feature type="domain" description="Type II methyltransferase M.TaqI-like" evidence="2">
    <location>
        <begin position="35"/>
        <end position="90"/>
    </location>
</feature>
<reference evidence="3 4" key="1">
    <citation type="journal article" date="2014" name="Front. Microbiol.">
        <title>Population and genomic analysis of the genus Halorubrum.</title>
        <authorList>
            <person name="Fullmer M.S."/>
            <person name="Soucy S.M."/>
            <person name="Swithers K.S."/>
            <person name="Makkay A.M."/>
            <person name="Wheeler R."/>
            <person name="Ventosa A."/>
            <person name="Gogarten J.P."/>
            <person name="Papke R.T."/>
        </authorList>
    </citation>
    <scope>NUCLEOTIDE SEQUENCE [LARGE SCALE GENOMIC DNA]</scope>
    <source>
        <strain evidence="3 4">G37</strain>
    </source>
</reference>
<comment type="caution">
    <text evidence="3">The sequence shown here is derived from an EMBL/GenBank/DDBJ whole genome shotgun (WGS) entry which is preliminary data.</text>
</comment>
<proteinExistence type="predicted"/>